<comment type="function">
    <text evidence="1">Binds to DNA and alters its conformation. May be involved in regulation of gene expression, nucleoid organization and DNA protection.</text>
</comment>
<dbReference type="Pfam" id="PF02575">
    <property type="entry name" value="YbaB_DNA_bd"/>
    <property type="match status" value="1"/>
</dbReference>
<proteinExistence type="inferred from homology"/>
<name>A0ABX1CW91_9FLAO</name>
<keyword evidence="1" id="KW-0963">Cytoplasm</keyword>
<protein>
    <recommendedName>
        <fullName evidence="1">Nucleoid-associated protein HC175_06380</fullName>
    </recommendedName>
</protein>
<dbReference type="InterPro" id="IPR004401">
    <property type="entry name" value="YbaB/EbfC"/>
</dbReference>
<feature type="coiled-coil region" evidence="2">
    <location>
        <begin position="5"/>
        <end position="32"/>
    </location>
</feature>
<keyword evidence="2" id="KW-0175">Coiled coil</keyword>
<dbReference type="RefSeq" id="WP_168137662.1">
    <property type="nucleotide sequence ID" value="NZ_JAAVJR010000003.1"/>
</dbReference>
<comment type="similarity">
    <text evidence="1">Belongs to the YbaB/EbfC family.</text>
</comment>
<dbReference type="HAMAP" id="MF_00274">
    <property type="entry name" value="DNA_YbaB_EbfC"/>
    <property type="match status" value="1"/>
</dbReference>
<organism evidence="3 4">
    <name type="scientific">Salinimicrobium oceani</name>
    <dbReference type="NCBI Taxonomy" id="2722702"/>
    <lineage>
        <taxon>Bacteria</taxon>
        <taxon>Pseudomonadati</taxon>
        <taxon>Bacteroidota</taxon>
        <taxon>Flavobacteriia</taxon>
        <taxon>Flavobacteriales</taxon>
        <taxon>Flavobacteriaceae</taxon>
        <taxon>Salinimicrobium</taxon>
    </lineage>
</organism>
<comment type="subcellular location">
    <subcellularLocation>
        <location evidence="1">Cytoplasm</location>
        <location evidence="1">Nucleoid</location>
    </subcellularLocation>
</comment>
<sequence length="109" mass="12228">MFGDMMGMMNKIKETQKKVEETKERLKTVLLDEKSADDLLKVTITASREIKNIEIADELLEDKEQLEDYLVLTLNKAIARATEVNEAELAAVAKEGMPDIPGMNDMLNG</sequence>
<comment type="caution">
    <text evidence="3">The sequence shown here is derived from an EMBL/GenBank/DDBJ whole genome shotgun (WGS) entry which is preliminary data.</text>
</comment>
<keyword evidence="1" id="KW-0238">DNA-binding</keyword>
<comment type="subunit">
    <text evidence="1">Homodimer.</text>
</comment>
<keyword evidence="4" id="KW-1185">Reference proteome</keyword>
<accession>A0ABX1CW91</accession>
<reference evidence="3 4" key="1">
    <citation type="submission" date="2020-03" db="EMBL/GenBank/DDBJ databases">
        <title>Salinimicrobium sp. nov, isolated from SCS.</title>
        <authorList>
            <person name="Cao W.R."/>
        </authorList>
    </citation>
    <scope>NUCLEOTIDE SEQUENCE [LARGE SCALE GENOMIC DNA]</scope>
    <source>
        <strain evidence="4">J15B91</strain>
    </source>
</reference>
<evidence type="ECO:0000256" key="1">
    <source>
        <dbReference type="HAMAP-Rule" id="MF_00274"/>
    </source>
</evidence>
<dbReference type="InterPro" id="IPR036894">
    <property type="entry name" value="YbaB-like_sf"/>
</dbReference>
<dbReference type="EMBL" id="JAAVJR010000003">
    <property type="protein sequence ID" value="NJW52542.1"/>
    <property type="molecule type" value="Genomic_DNA"/>
</dbReference>
<gene>
    <name evidence="3" type="ORF">HC175_06380</name>
</gene>
<evidence type="ECO:0000256" key="2">
    <source>
        <dbReference type="SAM" id="Coils"/>
    </source>
</evidence>
<dbReference type="Gene3D" id="3.30.1310.10">
    <property type="entry name" value="Nucleoid-associated protein YbaB-like domain"/>
    <property type="match status" value="1"/>
</dbReference>
<dbReference type="NCBIfam" id="TIGR00103">
    <property type="entry name" value="DNA_YbaB_EbfC"/>
    <property type="match status" value="1"/>
</dbReference>
<evidence type="ECO:0000313" key="4">
    <source>
        <dbReference type="Proteomes" id="UP000703674"/>
    </source>
</evidence>
<dbReference type="PIRSF" id="PIRSF004555">
    <property type="entry name" value="UCP004555"/>
    <property type="match status" value="1"/>
</dbReference>
<dbReference type="SUPFAM" id="SSF82607">
    <property type="entry name" value="YbaB-like"/>
    <property type="match status" value="1"/>
</dbReference>
<evidence type="ECO:0000313" key="3">
    <source>
        <dbReference type="EMBL" id="NJW52542.1"/>
    </source>
</evidence>
<dbReference type="Proteomes" id="UP000703674">
    <property type="component" value="Unassembled WGS sequence"/>
</dbReference>